<protein>
    <submittedName>
        <fullName evidence="1">Uncharacterized protein</fullName>
    </submittedName>
</protein>
<name>A0A9P8QCK7_WICPI</name>
<reference evidence="1" key="2">
    <citation type="submission" date="2021-01" db="EMBL/GenBank/DDBJ databases">
        <authorList>
            <person name="Schikora-Tamarit M.A."/>
        </authorList>
    </citation>
    <scope>NUCLEOTIDE SEQUENCE</scope>
    <source>
        <strain evidence="1">CBS2887</strain>
    </source>
</reference>
<reference evidence="1" key="1">
    <citation type="journal article" date="2021" name="Open Biol.">
        <title>Shared evolutionary footprints suggest mitochondrial oxidative damage underlies multiple complex I losses in fungi.</title>
        <authorList>
            <person name="Schikora-Tamarit M.A."/>
            <person name="Marcet-Houben M."/>
            <person name="Nosek J."/>
            <person name="Gabaldon T."/>
        </authorList>
    </citation>
    <scope>NUCLEOTIDE SEQUENCE</scope>
    <source>
        <strain evidence="1">CBS2887</strain>
    </source>
</reference>
<proteinExistence type="predicted"/>
<comment type="caution">
    <text evidence="1">The sequence shown here is derived from an EMBL/GenBank/DDBJ whole genome shotgun (WGS) entry which is preliminary data.</text>
</comment>
<accession>A0A9P8QCK7</accession>
<gene>
    <name evidence="1" type="ORF">WICPIJ_001010</name>
</gene>
<organism evidence="1 2">
    <name type="scientific">Wickerhamomyces pijperi</name>
    <name type="common">Yeast</name>
    <name type="synonym">Pichia pijperi</name>
    <dbReference type="NCBI Taxonomy" id="599730"/>
    <lineage>
        <taxon>Eukaryota</taxon>
        <taxon>Fungi</taxon>
        <taxon>Dikarya</taxon>
        <taxon>Ascomycota</taxon>
        <taxon>Saccharomycotina</taxon>
        <taxon>Saccharomycetes</taxon>
        <taxon>Phaffomycetales</taxon>
        <taxon>Wickerhamomycetaceae</taxon>
        <taxon>Wickerhamomyces</taxon>
    </lineage>
</organism>
<dbReference type="AlphaFoldDB" id="A0A9P8QCK7"/>
<evidence type="ECO:0000313" key="1">
    <source>
        <dbReference type="EMBL" id="KAH3688016.1"/>
    </source>
</evidence>
<sequence length="79" mass="8700">MCGHGTNVLGHLANVRMDDFIKIREGILTDDIVLTVLVINLLNDVNVLVQVLSNLPGDSDMVWALGRRSDDTFTIFTMG</sequence>
<dbReference type="EMBL" id="JAEUBG010000552">
    <property type="protein sequence ID" value="KAH3688016.1"/>
    <property type="molecule type" value="Genomic_DNA"/>
</dbReference>
<dbReference type="Proteomes" id="UP000774326">
    <property type="component" value="Unassembled WGS sequence"/>
</dbReference>
<evidence type="ECO:0000313" key="2">
    <source>
        <dbReference type="Proteomes" id="UP000774326"/>
    </source>
</evidence>
<keyword evidence="2" id="KW-1185">Reference proteome</keyword>